<gene>
    <name evidence="1" type="ORF">GCM10017566_16810</name>
</gene>
<keyword evidence="2" id="KW-1185">Reference proteome</keyword>
<dbReference type="EMBL" id="BNAV01000002">
    <property type="protein sequence ID" value="GHF44522.1"/>
    <property type="molecule type" value="Genomic_DNA"/>
</dbReference>
<reference evidence="1" key="1">
    <citation type="journal article" date="2014" name="Int. J. Syst. Evol. Microbiol.">
        <title>Complete genome sequence of Corynebacterium casei LMG S-19264T (=DSM 44701T), isolated from a smear-ripened cheese.</title>
        <authorList>
            <consortium name="US DOE Joint Genome Institute (JGI-PGF)"/>
            <person name="Walter F."/>
            <person name="Albersmeier A."/>
            <person name="Kalinowski J."/>
            <person name="Ruckert C."/>
        </authorList>
    </citation>
    <scope>NUCLEOTIDE SEQUENCE</scope>
    <source>
        <strain evidence="1">CGMCC 4.7679</strain>
    </source>
</reference>
<evidence type="ECO:0000313" key="2">
    <source>
        <dbReference type="Proteomes" id="UP000658656"/>
    </source>
</evidence>
<organism evidence="1 2">
    <name type="scientific">Amycolatopsis bartoniae</name>
    <dbReference type="NCBI Taxonomy" id="941986"/>
    <lineage>
        <taxon>Bacteria</taxon>
        <taxon>Bacillati</taxon>
        <taxon>Actinomycetota</taxon>
        <taxon>Actinomycetes</taxon>
        <taxon>Pseudonocardiales</taxon>
        <taxon>Pseudonocardiaceae</taxon>
        <taxon>Amycolatopsis</taxon>
    </lineage>
</organism>
<proteinExistence type="predicted"/>
<name>A0A8H9IS82_9PSEU</name>
<dbReference type="OrthoDB" id="3629282at2"/>
<sequence>MALDLEHLDAVIDAITIPLAAKQETAQEATVDLLWLGCHLLSLGEKTLAANGMPRPDLKAAVTAAETVVVGRTPDTTPALAPIVDVQLEQLQAVRRVIIDNAARVDQGTPRYTAVLASLDAVITAMTGLLALLKVVPALLPTD</sequence>
<protein>
    <submittedName>
        <fullName evidence="1">Uncharacterized protein</fullName>
    </submittedName>
</protein>
<reference evidence="1" key="2">
    <citation type="submission" date="2020-09" db="EMBL/GenBank/DDBJ databases">
        <authorList>
            <person name="Sun Q."/>
            <person name="Zhou Y."/>
        </authorList>
    </citation>
    <scope>NUCLEOTIDE SEQUENCE</scope>
    <source>
        <strain evidence="1">CGMCC 4.7679</strain>
    </source>
</reference>
<dbReference type="AlphaFoldDB" id="A0A8H9IS82"/>
<dbReference type="RefSeq" id="WP_145937356.1">
    <property type="nucleotide sequence ID" value="NZ_BNAV01000002.1"/>
</dbReference>
<comment type="caution">
    <text evidence="1">The sequence shown here is derived from an EMBL/GenBank/DDBJ whole genome shotgun (WGS) entry which is preliminary data.</text>
</comment>
<evidence type="ECO:0000313" key="1">
    <source>
        <dbReference type="EMBL" id="GHF44522.1"/>
    </source>
</evidence>
<accession>A0A8H9IS82</accession>
<dbReference type="Proteomes" id="UP000658656">
    <property type="component" value="Unassembled WGS sequence"/>
</dbReference>